<dbReference type="EMBL" id="JAEDAM010000010">
    <property type="protein sequence ID" value="MBS8121705.1"/>
    <property type="molecule type" value="Genomic_DNA"/>
</dbReference>
<feature type="compositionally biased region" description="Basic and acidic residues" evidence="1">
    <location>
        <begin position="21"/>
        <end position="37"/>
    </location>
</feature>
<sequence>MGFGGLREEIRSSFGLDEQEEIKNNEEKENGQEKNEEIDYFDLPEEVREELANDFFENVKDKIQASQDDIKKFAEEEAGLFGLGEQKIINEMNQEIMDFVVQTISGEGFDSYQLKNSLSIDDYLNNLDQGIQELIETGSKSDFEISDNLKNEIRNYLGGDSIDISINEALNSGNVEGLDELQFSKSNIEESSNLIFENIKDKIQASQDDIKKFAEENAGMFGAGKEKIADEMNQEIMDFVMQTISGEGFDSYQLKNFKNIDDYLNNLDKGIQELIVYGNINDFKNGESKKEDEKWEEEYYSGIFNRNE</sequence>
<dbReference type="Proteomes" id="UP000680365">
    <property type="component" value="Unassembled WGS sequence"/>
</dbReference>
<feature type="region of interest" description="Disordered" evidence="1">
    <location>
        <begin position="1"/>
        <end position="38"/>
    </location>
</feature>
<feature type="compositionally biased region" description="Basic and acidic residues" evidence="1">
    <location>
        <begin position="1"/>
        <end position="11"/>
    </location>
</feature>
<keyword evidence="3" id="KW-1185">Reference proteome</keyword>
<protein>
    <recommendedName>
        <fullName evidence="4">DUF5610 domain-containing protein</fullName>
    </recommendedName>
</protein>
<dbReference type="RefSeq" id="WP_213348487.1">
    <property type="nucleotide sequence ID" value="NZ_JAEDAM010000010.1"/>
</dbReference>
<name>A0ABS5QKD1_9BACT</name>
<comment type="caution">
    <text evidence="2">The sequence shown here is derived from an EMBL/GenBank/DDBJ whole genome shotgun (WGS) entry which is preliminary data.</text>
</comment>
<proteinExistence type="predicted"/>
<accession>A0ABS5QKD1</accession>
<reference evidence="2 3" key="1">
    <citation type="journal article" date="2021" name="Nat. Commun.">
        <title>Reductive evolution and unique predatory mode in the CPR bacterium Vampirococcus lugosii.</title>
        <authorList>
            <person name="Moreira D."/>
            <person name="Zivanovic Y."/>
            <person name="Lopez-Archilla A.I."/>
            <person name="Iniesto M."/>
            <person name="Lopez-Garcia P."/>
        </authorList>
    </citation>
    <scope>NUCLEOTIDE SEQUENCE [LARGE SCALE GENOMIC DNA]</scope>
    <source>
        <strain evidence="2">Chiprana</strain>
    </source>
</reference>
<evidence type="ECO:0000313" key="2">
    <source>
        <dbReference type="EMBL" id="MBS8121705.1"/>
    </source>
</evidence>
<evidence type="ECO:0000256" key="1">
    <source>
        <dbReference type="SAM" id="MobiDB-lite"/>
    </source>
</evidence>
<organism evidence="2 3">
    <name type="scientific">Candidatus Vampirococcus lugosii</name>
    <dbReference type="NCBI Taxonomy" id="2789015"/>
    <lineage>
        <taxon>Bacteria</taxon>
        <taxon>Candidatus Absconditibacteriota</taxon>
        <taxon>Vampirococcus</taxon>
    </lineage>
</organism>
<evidence type="ECO:0008006" key="4">
    <source>
        <dbReference type="Google" id="ProtNLM"/>
    </source>
</evidence>
<evidence type="ECO:0000313" key="3">
    <source>
        <dbReference type="Proteomes" id="UP000680365"/>
    </source>
</evidence>
<gene>
    <name evidence="2" type="ORF">VAMP_16n260</name>
</gene>